<gene>
    <name evidence="7" type="ORF">TrLO_g15805</name>
</gene>
<organism evidence="7 8">
    <name type="scientific">Triparma laevis f. longispina</name>
    <dbReference type="NCBI Taxonomy" id="1714387"/>
    <lineage>
        <taxon>Eukaryota</taxon>
        <taxon>Sar</taxon>
        <taxon>Stramenopiles</taxon>
        <taxon>Ochrophyta</taxon>
        <taxon>Bolidophyceae</taxon>
        <taxon>Parmales</taxon>
        <taxon>Triparmaceae</taxon>
        <taxon>Triparma</taxon>
    </lineage>
</organism>
<keyword evidence="8" id="KW-1185">Reference proteome</keyword>
<feature type="chain" id="PRO_5040977191" description="MYND-type domain-containing protein" evidence="5">
    <location>
        <begin position="33"/>
        <end position="787"/>
    </location>
</feature>
<evidence type="ECO:0000256" key="5">
    <source>
        <dbReference type="SAM" id="SignalP"/>
    </source>
</evidence>
<evidence type="ECO:0000256" key="3">
    <source>
        <dbReference type="ARBA" id="ARBA00022833"/>
    </source>
</evidence>
<dbReference type="InterPro" id="IPR002893">
    <property type="entry name" value="Znf_MYND"/>
</dbReference>
<protein>
    <recommendedName>
        <fullName evidence="6">MYND-type domain-containing protein</fullName>
    </recommendedName>
</protein>
<evidence type="ECO:0000313" key="8">
    <source>
        <dbReference type="Proteomes" id="UP001165122"/>
    </source>
</evidence>
<dbReference type="OrthoDB" id="10426023at2759"/>
<dbReference type="InterPro" id="IPR013320">
    <property type="entry name" value="ConA-like_dom_sf"/>
</dbReference>
<sequence length="787" mass="89313">MPKPKGPQNTLDFHTLLNSTCALELLASLALATTPSAVVSAQNSGRKTILAFLKRSLAEGGGGLGDADDVWLGTAVEVCLQKVVQMHDDMDDDRDDREELKEKEAAQRKLAVKEQIHQIKIEHKKEMEAQVPHQSSQLMTFKDPNILKPRPPFSNTLYNEITCSDLPCDVCGVNSVRYGCVRCECRFYCGEECYLKDKVEHYKECSIEDVKLSKATGNRMKSIKSVDPIYHWDFRLKPVLDSPSSPTLCQYTNTPCNVMNKAHKTKDGLVCGPTFGYGEIDGLITVPRNFSIEVKLRFDIPQNEHYKPAKSDRYEVGTIFDFRSSSSESPNHSTPILFNTKPLFAESEEEDLEKSFGVFTPEVLEKAKSELNRDVEMTRLLTRRRYKKEWPVFATGHIMSDFAAMITWSTKLETNWIHFTIMSALEASGPHCKPVPDMPAMRRVTMWRDGGEDVNEQRHGFPGLEWEEPYGDNYVLDLNKIGADAFGDNWFQGTIQYVRIFDGILSEKEIISSYKLAKHFRTMKAPREYDHCFDFRLRPGEDMQSDVKDEKSDLKANLVNGAIRLDEGMICDGGTIYGKKAAANKSPLQNTFLNGGFAELTPWEWGGATSIELYVKIENFNTNFTHLFMFQKQTEQSTQTQDLLQMTVDATEKSDPRVAFAIDRGKECPPPHWRFCRELDHSAPQNANWAHYVCTVSKAGTMSIFKNGYICAISNEGHSPHVCTRNRNVIGGMANGRKENGTICYMKGVYAYIRFWHGTELNEKEVSYLYRSRNSRGENLGLQKKTI</sequence>
<dbReference type="Proteomes" id="UP001165122">
    <property type="component" value="Unassembled WGS sequence"/>
</dbReference>
<evidence type="ECO:0000259" key="6">
    <source>
        <dbReference type="PROSITE" id="PS50865"/>
    </source>
</evidence>
<dbReference type="Gene3D" id="2.60.120.200">
    <property type="match status" value="1"/>
</dbReference>
<proteinExistence type="predicted"/>
<keyword evidence="3" id="KW-0862">Zinc</keyword>
<feature type="signal peptide" evidence="5">
    <location>
        <begin position="1"/>
        <end position="32"/>
    </location>
</feature>
<comment type="caution">
    <text evidence="7">The sequence shown here is derived from an EMBL/GenBank/DDBJ whole genome shotgun (WGS) entry which is preliminary data.</text>
</comment>
<dbReference type="AlphaFoldDB" id="A0A9W6ZK82"/>
<name>A0A9W6ZK82_9STRA</name>
<dbReference type="PROSITE" id="PS50865">
    <property type="entry name" value="ZF_MYND_2"/>
    <property type="match status" value="1"/>
</dbReference>
<feature type="domain" description="MYND-type" evidence="6">
    <location>
        <begin position="168"/>
        <end position="205"/>
    </location>
</feature>
<dbReference type="SUPFAM" id="SSF49899">
    <property type="entry name" value="Concanavalin A-like lectins/glucanases"/>
    <property type="match status" value="1"/>
</dbReference>
<evidence type="ECO:0000256" key="2">
    <source>
        <dbReference type="ARBA" id="ARBA00022771"/>
    </source>
</evidence>
<reference evidence="8" key="1">
    <citation type="journal article" date="2023" name="Commun. Biol.">
        <title>Genome analysis of Parmales, the sister group of diatoms, reveals the evolutionary specialization of diatoms from phago-mixotrophs to photoautotrophs.</title>
        <authorList>
            <person name="Ban H."/>
            <person name="Sato S."/>
            <person name="Yoshikawa S."/>
            <person name="Yamada K."/>
            <person name="Nakamura Y."/>
            <person name="Ichinomiya M."/>
            <person name="Sato N."/>
            <person name="Blanc-Mathieu R."/>
            <person name="Endo H."/>
            <person name="Kuwata A."/>
            <person name="Ogata H."/>
        </authorList>
    </citation>
    <scope>NUCLEOTIDE SEQUENCE [LARGE SCALE GENOMIC DNA]</scope>
    <source>
        <strain evidence="8">NIES 3700</strain>
    </source>
</reference>
<keyword evidence="5" id="KW-0732">Signal</keyword>
<keyword evidence="2 4" id="KW-0863">Zinc-finger</keyword>
<evidence type="ECO:0000256" key="4">
    <source>
        <dbReference type="PROSITE-ProRule" id="PRU00134"/>
    </source>
</evidence>
<evidence type="ECO:0000256" key="1">
    <source>
        <dbReference type="ARBA" id="ARBA00022723"/>
    </source>
</evidence>
<dbReference type="EMBL" id="BRXW01000449">
    <property type="protein sequence ID" value="GMH55917.1"/>
    <property type="molecule type" value="Genomic_DNA"/>
</dbReference>
<accession>A0A9W6ZK82</accession>
<keyword evidence="1" id="KW-0479">Metal-binding</keyword>
<dbReference type="GO" id="GO:0008270">
    <property type="term" value="F:zinc ion binding"/>
    <property type="evidence" value="ECO:0007669"/>
    <property type="project" value="UniProtKB-KW"/>
</dbReference>
<evidence type="ECO:0000313" key="7">
    <source>
        <dbReference type="EMBL" id="GMH55917.1"/>
    </source>
</evidence>